<organism evidence="5 6">
    <name type="scientific">Thorsellia kenyensis</name>
    <dbReference type="NCBI Taxonomy" id="1549888"/>
    <lineage>
        <taxon>Bacteria</taxon>
        <taxon>Pseudomonadati</taxon>
        <taxon>Pseudomonadota</taxon>
        <taxon>Gammaproteobacteria</taxon>
        <taxon>Enterobacterales</taxon>
        <taxon>Thorselliaceae</taxon>
        <taxon>Thorsellia</taxon>
    </lineage>
</organism>
<keyword evidence="6" id="KW-1185">Reference proteome</keyword>
<dbReference type="PANTHER" id="PTHR42756">
    <property type="entry name" value="TRANSCRIPTIONAL REGULATOR, MARR"/>
    <property type="match status" value="1"/>
</dbReference>
<dbReference type="Gene3D" id="1.10.10.10">
    <property type="entry name" value="Winged helix-like DNA-binding domain superfamily/Winged helix DNA-binding domain"/>
    <property type="match status" value="1"/>
</dbReference>
<keyword evidence="3" id="KW-0804">Transcription</keyword>
<feature type="domain" description="HTH marR-type" evidence="4">
    <location>
        <begin position="29"/>
        <end position="163"/>
    </location>
</feature>
<dbReference type="PROSITE" id="PS50995">
    <property type="entry name" value="HTH_MARR_2"/>
    <property type="match status" value="1"/>
</dbReference>
<evidence type="ECO:0000256" key="3">
    <source>
        <dbReference type="ARBA" id="ARBA00023163"/>
    </source>
</evidence>
<reference evidence="5 6" key="1">
    <citation type="submission" date="2024-09" db="EMBL/GenBank/DDBJ databases">
        <authorList>
            <person name="Sun Q."/>
            <person name="Mori K."/>
        </authorList>
    </citation>
    <scope>NUCLEOTIDE SEQUENCE [LARGE SCALE GENOMIC DNA]</scope>
    <source>
        <strain evidence="5 6">CCM 8545</strain>
    </source>
</reference>
<dbReference type="PANTHER" id="PTHR42756:SF1">
    <property type="entry name" value="TRANSCRIPTIONAL REPRESSOR OF EMRAB OPERON"/>
    <property type="match status" value="1"/>
</dbReference>
<dbReference type="InterPro" id="IPR036390">
    <property type="entry name" value="WH_DNA-bd_sf"/>
</dbReference>
<evidence type="ECO:0000313" key="6">
    <source>
        <dbReference type="Proteomes" id="UP001589758"/>
    </source>
</evidence>
<dbReference type="Pfam" id="PF01047">
    <property type="entry name" value="MarR"/>
    <property type="match status" value="1"/>
</dbReference>
<dbReference type="SUPFAM" id="SSF46785">
    <property type="entry name" value="Winged helix' DNA-binding domain"/>
    <property type="match status" value="1"/>
</dbReference>
<name>A0ABV6CGX4_9GAMM</name>
<evidence type="ECO:0000256" key="2">
    <source>
        <dbReference type="ARBA" id="ARBA00023125"/>
    </source>
</evidence>
<dbReference type="SMART" id="SM00347">
    <property type="entry name" value="HTH_MARR"/>
    <property type="match status" value="1"/>
</dbReference>
<evidence type="ECO:0000256" key="1">
    <source>
        <dbReference type="ARBA" id="ARBA00023015"/>
    </source>
</evidence>
<keyword evidence="2" id="KW-0238">DNA-binding</keyword>
<dbReference type="PRINTS" id="PR00598">
    <property type="entry name" value="HTHMARR"/>
</dbReference>
<dbReference type="EMBL" id="JBHLXE010000101">
    <property type="protein sequence ID" value="MFC0180463.1"/>
    <property type="molecule type" value="Genomic_DNA"/>
</dbReference>
<comment type="caution">
    <text evidence="5">The sequence shown here is derived from an EMBL/GenBank/DDBJ whole genome shotgun (WGS) entry which is preliminary data.</text>
</comment>
<proteinExistence type="predicted"/>
<dbReference type="RefSeq" id="WP_385877583.1">
    <property type="nucleotide sequence ID" value="NZ_JBHLXE010000101.1"/>
</dbReference>
<dbReference type="Proteomes" id="UP001589758">
    <property type="component" value="Unassembled WGS sequence"/>
</dbReference>
<sequence length="172" mass="20418">MNLTNTSFNSIEERIREYAKRDSSYPLQAMLMYRMHVHIHQKIQDARNRILKEYNITETIFIALIIIDSKIEKMIQPSLLSEILGLSKTSATRIADELVKNKWVERYYTKEDRRCIFLKITPHGLEFLERIRPKQFENLVTICSALDENEQIIFEKLSRKILAKVESLENQE</sequence>
<dbReference type="InterPro" id="IPR036388">
    <property type="entry name" value="WH-like_DNA-bd_sf"/>
</dbReference>
<gene>
    <name evidence="5" type="primary">mprA</name>
    <name evidence="5" type="ORF">ACFFIT_10285</name>
</gene>
<evidence type="ECO:0000259" key="4">
    <source>
        <dbReference type="PROSITE" id="PS50995"/>
    </source>
</evidence>
<dbReference type="NCBIfam" id="NF008122">
    <property type="entry name" value="PRK10870.1"/>
    <property type="match status" value="1"/>
</dbReference>
<dbReference type="InterPro" id="IPR000835">
    <property type="entry name" value="HTH_MarR-typ"/>
</dbReference>
<keyword evidence="1" id="KW-0805">Transcription regulation</keyword>
<protein>
    <submittedName>
        <fullName evidence="5">Transcriptional repressor MprA</fullName>
    </submittedName>
</protein>
<accession>A0ABV6CGX4</accession>
<evidence type="ECO:0000313" key="5">
    <source>
        <dbReference type="EMBL" id="MFC0180463.1"/>
    </source>
</evidence>